<organism evidence="1">
    <name type="scientific">Loa loa</name>
    <name type="common">Eye worm</name>
    <name type="synonym">Filaria loa</name>
    <dbReference type="NCBI Taxonomy" id="7209"/>
    <lineage>
        <taxon>Eukaryota</taxon>
        <taxon>Metazoa</taxon>
        <taxon>Ecdysozoa</taxon>
        <taxon>Nematoda</taxon>
        <taxon>Chromadorea</taxon>
        <taxon>Rhabditida</taxon>
        <taxon>Spirurina</taxon>
        <taxon>Spiruromorpha</taxon>
        <taxon>Filarioidea</taxon>
        <taxon>Onchocercidae</taxon>
        <taxon>Loa</taxon>
    </lineage>
</organism>
<proteinExistence type="predicted"/>
<dbReference type="AlphaFoldDB" id="A0A1S0TRM1"/>
<name>A0A1S0TRM1_LOALO</name>
<gene>
    <name evidence="1" type="ORF">LOAG_09846</name>
</gene>
<dbReference type="EMBL" id="JH712203">
    <property type="protein sequence ID" value="EFO18650.1"/>
    <property type="molecule type" value="Genomic_DNA"/>
</dbReference>
<dbReference type="KEGG" id="loa:LOAG_09846"/>
<dbReference type="GeneID" id="9947286"/>
<dbReference type="CTD" id="9947286"/>
<evidence type="ECO:0000313" key="1">
    <source>
        <dbReference type="EMBL" id="EFO18650.1"/>
    </source>
</evidence>
<accession>A0A1S0TRM1</accession>
<reference evidence="1" key="1">
    <citation type="submission" date="2012-04" db="EMBL/GenBank/DDBJ databases">
        <title>The Genome Sequence of Loa loa.</title>
        <authorList>
            <consortium name="The Broad Institute Genome Sequencing Platform"/>
            <consortium name="Broad Institute Genome Sequencing Center for Infectious Disease"/>
            <person name="Nutman T.B."/>
            <person name="Fink D.L."/>
            <person name="Russ C."/>
            <person name="Young S."/>
            <person name="Zeng Q."/>
            <person name="Gargeya S."/>
            <person name="Alvarado L."/>
            <person name="Berlin A."/>
            <person name="Chapman S.B."/>
            <person name="Chen Z."/>
            <person name="Freedman E."/>
            <person name="Gellesch M."/>
            <person name="Goldberg J."/>
            <person name="Griggs A."/>
            <person name="Gujja S."/>
            <person name="Heilman E.R."/>
            <person name="Heiman D."/>
            <person name="Howarth C."/>
            <person name="Mehta T."/>
            <person name="Neiman D."/>
            <person name="Pearson M."/>
            <person name="Roberts A."/>
            <person name="Saif S."/>
            <person name="Shea T."/>
            <person name="Shenoy N."/>
            <person name="Sisk P."/>
            <person name="Stolte C."/>
            <person name="Sykes S."/>
            <person name="White J."/>
            <person name="Yandava C."/>
            <person name="Haas B."/>
            <person name="Henn M.R."/>
            <person name="Nusbaum C."/>
            <person name="Birren B."/>
        </authorList>
    </citation>
    <scope>NUCLEOTIDE SEQUENCE [LARGE SCALE GENOMIC DNA]</scope>
</reference>
<dbReference type="RefSeq" id="XP_003145420.1">
    <property type="nucleotide sequence ID" value="XM_003145372.1"/>
</dbReference>
<sequence>MSRYIDMQCNSPQKQLCGQQSNTHSSNIRMEKAVRNVSHYQILQDDRLAATMILREGYESEGIGDTVIPTGSSFPTGRSFRFNTFLLKLIPYGKGIINGGGRTLLVPIIWRVTNKCTVTQDTRNAIHVTTSYK</sequence>
<protein>
    <submittedName>
        <fullName evidence="1">Uncharacterized protein</fullName>
    </submittedName>
</protein>
<dbReference type="InParanoid" id="A0A1S0TRM1"/>